<gene>
    <name evidence="1" type="ORF">GA0061101_12112</name>
</gene>
<proteinExistence type="predicted"/>
<dbReference type="Proteomes" id="UP000199205">
    <property type="component" value="Unassembled WGS sequence"/>
</dbReference>
<protein>
    <submittedName>
        <fullName evidence="1">Uncharacterized protein</fullName>
    </submittedName>
</protein>
<reference evidence="1 2" key="1">
    <citation type="submission" date="2016-08" db="EMBL/GenBank/DDBJ databases">
        <authorList>
            <person name="Seilhamer J.J."/>
        </authorList>
    </citation>
    <scope>NUCLEOTIDE SEQUENCE [LARGE SCALE GENOMIC DNA]</scope>
    <source>
        <strain evidence="1 2">P1-7</strain>
    </source>
</reference>
<name>A0A1C3WZH7_9HYPH</name>
<sequence>MKQTAKRPTSSCSMLTKKPSPLTALATQYGLIAASITAISGSCDWMRLFNCFAQELPTDRGALQGRRDMEKPGAMAGLWCS</sequence>
<evidence type="ECO:0000313" key="2">
    <source>
        <dbReference type="Proteomes" id="UP000199205"/>
    </source>
</evidence>
<organism evidence="1 2">
    <name type="scientific">Rhizobium lusitanum</name>
    <dbReference type="NCBI Taxonomy" id="293958"/>
    <lineage>
        <taxon>Bacteria</taxon>
        <taxon>Pseudomonadati</taxon>
        <taxon>Pseudomonadota</taxon>
        <taxon>Alphaproteobacteria</taxon>
        <taxon>Hyphomicrobiales</taxon>
        <taxon>Rhizobiaceae</taxon>
        <taxon>Rhizobium/Agrobacterium group</taxon>
        <taxon>Rhizobium</taxon>
    </lineage>
</organism>
<evidence type="ECO:0000313" key="1">
    <source>
        <dbReference type="EMBL" id="SCB45371.1"/>
    </source>
</evidence>
<accession>A0A1C3WZH7</accession>
<dbReference type="EMBL" id="FMAF01000021">
    <property type="protein sequence ID" value="SCB45371.1"/>
    <property type="molecule type" value="Genomic_DNA"/>
</dbReference>
<dbReference type="AlphaFoldDB" id="A0A1C3WZH7"/>